<gene>
    <name evidence="7" type="ORF">Ga0061069_11054</name>
</gene>
<dbReference type="InterPro" id="IPR003333">
    <property type="entry name" value="CMAS"/>
</dbReference>
<evidence type="ECO:0000256" key="3">
    <source>
        <dbReference type="ARBA" id="ARBA00022679"/>
    </source>
</evidence>
<evidence type="ECO:0000256" key="1">
    <source>
        <dbReference type="ARBA" id="ARBA00010815"/>
    </source>
</evidence>
<dbReference type="Gene3D" id="3.40.50.150">
    <property type="entry name" value="Vaccinia Virus protein VP39"/>
    <property type="match status" value="1"/>
</dbReference>
<keyword evidence="5" id="KW-0443">Lipid metabolism</keyword>
<dbReference type="EMBL" id="CYHF01000010">
    <property type="protein sequence ID" value="CUA99694.1"/>
    <property type="molecule type" value="Genomic_DNA"/>
</dbReference>
<dbReference type="STRING" id="339866.GCA_001418255_02614"/>
<dbReference type="InterPro" id="IPR050723">
    <property type="entry name" value="CFA/CMAS"/>
</dbReference>
<dbReference type="PANTHER" id="PTHR43667:SF1">
    <property type="entry name" value="CYCLOPROPANE-FATTY-ACYL-PHOSPHOLIPID SYNTHASE"/>
    <property type="match status" value="1"/>
</dbReference>
<evidence type="ECO:0000256" key="5">
    <source>
        <dbReference type="ARBA" id="ARBA00023098"/>
    </source>
</evidence>
<dbReference type="PIRSF" id="PIRSF003085">
    <property type="entry name" value="CMAS"/>
    <property type="match status" value="1"/>
</dbReference>
<reference evidence="8" key="1">
    <citation type="submission" date="2015-08" db="EMBL/GenBank/DDBJ databases">
        <authorList>
            <person name="Varghese N."/>
        </authorList>
    </citation>
    <scope>NUCLEOTIDE SEQUENCE [LARGE SCALE GENOMIC DNA]</scope>
    <source>
        <strain evidence="8">DSM 18181</strain>
    </source>
</reference>
<accession>A0A0K6I9A3</accession>
<name>A0A0K6I9A3_9BURK</name>
<feature type="region of interest" description="Disordered" evidence="6">
    <location>
        <begin position="436"/>
        <end position="455"/>
    </location>
</feature>
<evidence type="ECO:0000313" key="7">
    <source>
        <dbReference type="EMBL" id="CUA99694.1"/>
    </source>
</evidence>
<dbReference type="GO" id="GO:0008168">
    <property type="term" value="F:methyltransferase activity"/>
    <property type="evidence" value="ECO:0007669"/>
    <property type="project" value="UniProtKB-KW"/>
</dbReference>
<sequence length="455" mass="50860">MSSIPSSLLGQVDARLSHLPLPCSVVLPGGQRVGPSHAQVEMRLRDKRALWHITTGQIGKLAEDYVEGLVDIFGSLRDLMRIAPVLLDDDPRNEPSAATARIWHQLRRTLWEHSHHSREKDAAQIQSHYDVSDDFYALWLDPRRVYSCAYFAQPSMTLAQAQEAKLDHICTKLMLKPGERFIDIGAGWGGLLLWAAEHYGVDATGITLSKNQYNHVNRLIAEKGLQGRVRMLLQDYRDVDESQPFDKVASVGMCEHVGRPNLPLYFSKIRRLLKPGGLVMNHGITAGGVDNSQLAGGMGDFIEKYIFPGGQLVHISVMADTMARGGLEPLDMECLRPHYAKTLWYWVDALEGHIDEARRVLGDKAEKTLRAYRLYLAGSAMGFEQGWISLFQMLGSRPDGVVEERVDCSQTLRARQCEYPFTRGYMYEAKGQPMSGEVAADLGSPKSAPRQTETV</sequence>
<keyword evidence="4" id="KW-0949">S-adenosyl-L-methionine</keyword>
<evidence type="ECO:0000313" key="8">
    <source>
        <dbReference type="Proteomes" id="UP000183649"/>
    </source>
</evidence>
<dbReference type="SUPFAM" id="SSF53335">
    <property type="entry name" value="S-adenosyl-L-methionine-dependent methyltransferases"/>
    <property type="match status" value="1"/>
</dbReference>
<keyword evidence="8" id="KW-1185">Reference proteome</keyword>
<organism evidence="7 8">
    <name type="scientific">Thiomonas bhubaneswarensis</name>
    <dbReference type="NCBI Taxonomy" id="339866"/>
    <lineage>
        <taxon>Bacteria</taxon>
        <taxon>Pseudomonadati</taxon>
        <taxon>Pseudomonadota</taxon>
        <taxon>Betaproteobacteria</taxon>
        <taxon>Burkholderiales</taxon>
        <taxon>Thiomonas</taxon>
    </lineage>
</organism>
<dbReference type="Pfam" id="PF02353">
    <property type="entry name" value="CMAS"/>
    <property type="match status" value="1"/>
</dbReference>
<dbReference type="GO" id="GO:0032259">
    <property type="term" value="P:methylation"/>
    <property type="evidence" value="ECO:0007669"/>
    <property type="project" value="UniProtKB-KW"/>
</dbReference>
<dbReference type="RefSeq" id="WP_055451455.1">
    <property type="nucleotide sequence ID" value="NZ_CYHF01000010.1"/>
</dbReference>
<evidence type="ECO:0000256" key="6">
    <source>
        <dbReference type="SAM" id="MobiDB-lite"/>
    </source>
</evidence>
<comment type="similarity">
    <text evidence="1">Belongs to the CFA/CMAS family.</text>
</comment>
<dbReference type="AlphaFoldDB" id="A0A0K6I9A3"/>
<dbReference type="CDD" id="cd02440">
    <property type="entry name" value="AdoMet_MTases"/>
    <property type="match status" value="1"/>
</dbReference>
<proteinExistence type="inferred from homology"/>
<dbReference type="PANTHER" id="PTHR43667">
    <property type="entry name" value="CYCLOPROPANE-FATTY-ACYL-PHOSPHOLIPID SYNTHASE"/>
    <property type="match status" value="1"/>
</dbReference>
<keyword evidence="3 7" id="KW-0808">Transferase</keyword>
<dbReference type="GO" id="GO:0008610">
    <property type="term" value="P:lipid biosynthetic process"/>
    <property type="evidence" value="ECO:0007669"/>
    <property type="project" value="InterPro"/>
</dbReference>
<evidence type="ECO:0000256" key="4">
    <source>
        <dbReference type="ARBA" id="ARBA00022691"/>
    </source>
</evidence>
<evidence type="ECO:0000256" key="2">
    <source>
        <dbReference type="ARBA" id="ARBA00022603"/>
    </source>
</evidence>
<dbReference type="Proteomes" id="UP000183649">
    <property type="component" value="Unassembled WGS sequence"/>
</dbReference>
<keyword evidence="2 7" id="KW-0489">Methyltransferase</keyword>
<dbReference type="InterPro" id="IPR029063">
    <property type="entry name" value="SAM-dependent_MTases_sf"/>
</dbReference>
<protein>
    <submittedName>
        <fullName evidence="7">Cyclopropane fatty-acyl-phospholipid synthase and related methyltransferases</fullName>
    </submittedName>
</protein>